<feature type="modified residue" description="4-aspartylphosphate" evidence="15">
    <location>
        <position position="457"/>
    </location>
</feature>
<keyword evidence="5" id="KW-0997">Cell inner membrane</keyword>
<dbReference type="Pfam" id="PF01627">
    <property type="entry name" value="Hpt"/>
    <property type="match status" value="1"/>
</dbReference>
<dbReference type="CDD" id="cd16922">
    <property type="entry name" value="HATPase_EvgS-ArcB-TorS-like"/>
    <property type="match status" value="1"/>
</dbReference>
<keyword evidence="8 17" id="KW-0812">Transmembrane</keyword>
<dbReference type="KEGG" id="cate:C2869_07785"/>
<feature type="transmembrane region" description="Helical" evidence="17">
    <location>
        <begin position="20"/>
        <end position="39"/>
    </location>
</feature>
<dbReference type="CDD" id="cd17546">
    <property type="entry name" value="REC_hyHK_CKI1_RcsC-like"/>
    <property type="match status" value="1"/>
</dbReference>
<dbReference type="InterPro" id="IPR036641">
    <property type="entry name" value="HPT_dom_sf"/>
</dbReference>
<dbReference type="CDD" id="cd00088">
    <property type="entry name" value="HPT"/>
    <property type="match status" value="1"/>
</dbReference>
<accession>A0A2S0VQ44</accession>
<dbReference type="Pfam" id="PF00512">
    <property type="entry name" value="HisKA"/>
    <property type="match status" value="1"/>
</dbReference>
<feature type="transmembrane region" description="Helical" evidence="17">
    <location>
        <begin position="46"/>
        <end position="63"/>
    </location>
</feature>
<dbReference type="SMART" id="SM00388">
    <property type="entry name" value="HisKA"/>
    <property type="match status" value="1"/>
</dbReference>
<evidence type="ECO:0000256" key="10">
    <source>
        <dbReference type="ARBA" id="ARBA00022840"/>
    </source>
</evidence>
<comment type="catalytic activity">
    <reaction evidence="1">
        <text>ATP + protein L-histidine = ADP + protein N-phospho-L-histidine.</text>
        <dbReference type="EC" id="2.7.13.3"/>
    </reaction>
</comment>
<comment type="subcellular location">
    <subcellularLocation>
        <location evidence="2">Cell inner membrane</location>
        <topology evidence="2">Multi-pass membrane protein</topology>
    </subcellularLocation>
</comment>
<organism evidence="21 22">
    <name type="scientific">Saccharobesus litoralis</name>
    <dbReference type="NCBI Taxonomy" id="2172099"/>
    <lineage>
        <taxon>Bacteria</taxon>
        <taxon>Pseudomonadati</taxon>
        <taxon>Pseudomonadota</taxon>
        <taxon>Gammaproteobacteria</taxon>
        <taxon>Alteromonadales</taxon>
        <taxon>Alteromonadaceae</taxon>
        <taxon>Saccharobesus</taxon>
    </lineage>
</organism>
<keyword evidence="10" id="KW-0067">ATP-binding</keyword>
<dbReference type="InterPro" id="IPR008207">
    <property type="entry name" value="Sig_transdc_His_kin_Hpt_dom"/>
</dbReference>
<keyword evidence="7" id="KW-0808">Transferase</keyword>
<dbReference type="SUPFAM" id="SSF47384">
    <property type="entry name" value="Homodimeric domain of signal transducing histidine kinase"/>
    <property type="match status" value="1"/>
</dbReference>
<dbReference type="EC" id="2.7.13.3" evidence="3"/>
<dbReference type="GO" id="GO:0005886">
    <property type="term" value="C:plasma membrane"/>
    <property type="evidence" value="ECO:0007669"/>
    <property type="project" value="UniProtKB-SubCell"/>
</dbReference>
<dbReference type="GO" id="GO:0000155">
    <property type="term" value="F:phosphorelay sensor kinase activity"/>
    <property type="evidence" value="ECO:0007669"/>
    <property type="project" value="InterPro"/>
</dbReference>
<dbReference type="SMART" id="SM00387">
    <property type="entry name" value="HATPase_c"/>
    <property type="match status" value="1"/>
</dbReference>
<evidence type="ECO:0000256" key="16">
    <source>
        <dbReference type="SAM" id="Coils"/>
    </source>
</evidence>
<keyword evidence="13 17" id="KW-0472">Membrane</keyword>
<dbReference type="Gene3D" id="3.30.565.10">
    <property type="entry name" value="Histidine kinase-like ATPase, C-terminal domain"/>
    <property type="match status" value="1"/>
</dbReference>
<name>A0A2S0VQ44_9ALTE</name>
<dbReference type="InterPro" id="IPR004358">
    <property type="entry name" value="Sig_transdc_His_kin-like_C"/>
</dbReference>
<keyword evidence="22" id="KW-1185">Reference proteome</keyword>
<protein>
    <recommendedName>
        <fullName evidence="3">histidine kinase</fullName>
        <ecNumber evidence="3">2.7.13.3</ecNumber>
    </recommendedName>
</protein>
<dbReference type="PROSITE" id="PS50894">
    <property type="entry name" value="HPT"/>
    <property type="match status" value="1"/>
</dbReference>
<dbReference type="Gene3D" id="1.20.120.160">
    <property type="entry name" value="HPT domain"/>
    <property type="match status" value="1"/>
</dbReference>
<feature type="domain" description="HPt" evidence="20">
    <location>
        <begin position="542"/>
        <end position="635"/>
    </location>
</feature>
<dbReference type="InterPro" id="IPR036097">
    <property type="entry name" value="HisK_dim/P_sf"/>
</dbReference>
<evidence type="ECO:0000256" key="2">
    <source>
        <dbReference type="ARBA" id="ARBA00004429"/>
    </source>
</evidence>
<dbReference type="InterPro" id="IPR003661">
    <property type="entry name" value="HisK_dim/P_dom"/>
</dbReference>
<feature type="domain" description="Histidine kinase" evidence="18">
    <location>
        <begin position="157"/>
        <end position="376"/>
    </location>
</feature>
<keyword evidence="10" id="KW-0547">Nucleotide-binding</keyword>
<evidence type="ECO:0000256" key="3">
    <source>
        <dbReference type="ARBA" id="ARBA00012438"/>
    </source>
</evidence>
<feature type="transmembrane region" description="Helical" evidence="17">
    <location>
        <begin position="69"/>
        <end position="86"/>
    </location>
</feature>
<dbReference type="InterPro" id="IPR003594">
    <property type="entry name" value="HATPase_dom"/>
</dbReference>
<gene>
    <name evidence="21" type="ORF">C2869_07785</name>
</gene>
<evidence type="ECO:0000313" key="21">
    <source>
        <dbReference type="EMBL" id="AWB66338.1"/>
    </source>
</evidence>
<evidence type="ECO:0000259" key="18">
    <source>
        <dbReference type="PROSITE" id="PS50109"/>
    </source>
</evidence>
<evidence type="ECO:0000256" key="8">
    <source>
        <dbReference type="ARBA" id="ARBA00022692"/>
    </source>
</evidence>
<dbReference type="FunFam" id="1.10.287.130:FF:000001">
    <property type="entry name" value="Two-component sensor histidine kinase"/>
    <property type="match status" value="1"/>
</dbReference>
<dbReference type="PRINTS" id="PR00344">
    <property type="entry name" value="BCTRLSENSOR"/>
</dbReference>
<evidence type="ECO:0000259" key="19">
    <source>
        <dbReference type="PROSITE" id="PS50110"/>
    </source>
</evidence>
<dbReference type="PANTHER" id="PTHR43047">
    <property type="entry name" value="TWO-COMPONENT HISTIDINE PROTEIN KINASE"/>
    <property type="match status" value="1"/>
</dbReference>
<dbReference type="FunFam" id="3.30.565.10:FF:000010">
    <property type="entry name" value="Sensor histidine kinase RcsC"/>
    <property type="match status" value="1"/>
</dbReference>
<dbReference type="SUPFAM" id="SSF47226">
    <property type="entry name" value="Histidine-containing phosphotransfer domain, HPT domain"/>
    <property type="match status" value="1"/>
</dbReference>
<dbReference type="InterPro" id="IPR005467">
    <property type="entry name" value="His_kinase_dom"/>
</dbReference>
<dbReference type="SMART" id="SM00073">
    <property type="entry name" value="HPT"/>
    <property type="match status" value="1"/>
</dbReference>
<dbReference type="Gene3D" id="1.10.287.130">
    <property type="match status" value="1"/>
</dbReference>
<dbReference type="SUPFAM" id="SSF55874">
    <property type="entry name" value="ATPase domain of HSP90 chaperone/DNA topoisomerase II/histidine kinase"/>
    <property type="match status" value="1"/>
</dbReference>
<dbReference type="InterPro" id="IPR011006">
    <property type="entry name" value="CheY-like_superfamily"/>
</dbReference>
<evidence type="ECO:0000256" key="5">
    <source>
        <dbReference type="ARBA" id="ARBA00022519"/>
    </source>
</evidence>
<evidence type="ECO:0000256" key="4">
    <source>
        <dbReference type="ARBA" id="ARBA00022475"/>
    </source>
</evidence>
<feature type="coiled-coil region" evidence="16">
    <location>
        <begin position="123"/>
        <end position="153"/>
    </location>
</feature>
<proteinExistence type="predicted"/>
<dbReference type="Proteomes" id="UP000244441">
    <property type="component" value="Chromosome"/>
</dbReference>
<dbReference type="Pfam" id="PF02518">
    <property type="entry name" value="HATPase_c"/>
    <property type="match status" value="1"/>
</dbReference>
<dbReference type="CDD" id="cd00082">
    <property type="entry name" value="HisKA"/>
    <property type="match status" value="1"/>
</dbReference>
<keyword evidence="11 17" id="KW-1133">Transmembrane helix</keyword>
<dbReference type="EMBL" id="CP026604">
    <property type="protein sequence ID" value="AWB66338.1"/>
    <property type="molecule type" value="Genomic_DNA"/>
</dbReference>
<dbReference type="OrthoDB" id="9810730at2"/>
<evidence type="ECO:0000256" key="14">
    <source>
        <dbReference type="PROSITE-ProRule" id="PRU00110"/>
    </source>
</evidence>
<dbReference type="Gene3D" id="3.40.50.2300">
    <property type="match status" value="1"/>
</dbReference>
<evidence type="ECO:0000256" key="11">
    <source>
        <dbReference type="ARBA" id="ARBA00022989"/>
    </source>
</evidence>
<dbReference type="SUPFAM" id="SSF52172">
    <property type="entry name" value="CheY-like"/>
    <property type="match status" value="1"/>
</dbReference>
<keyword evidence="12" id="KW-0902">Two-component regulatory system</keyword>
<keyword evidence="9" id="KW-0418">Kinase</keyword>
<evidence type="ECO:0000256" key="6">
    <source>
        <dbReference type="ARBA" id="ARBA00022553"/>
    </source>
</evidence>
<evidence type="ECO:0000256" key="1">
    <source>
        <dbReference type="ARBA" id="ARBA00000085"/>
    </source>
</evidence>
<dbReference type="InterPro" id="IPR001789">
    <property type="entry name" value="Sig_transdc_resp-reg_receiver"/>
</dbReference>
<dbReference type="PROSITE" id="PS50109">
    <property type="entry name" value="HIS_KIN"/>
    <property type="match status" value="1"/>
</dbReference>
<dbReference type="AlphaFoldDB" id="A0A2S0VQ44"/>
<feature type="modified residue" description="Phosphohistidine" evidence="14">
    <location>
        <position position="581"/>
    </location>
</feature>
<keyword evidence="16" id="KW-0175">Coiled coil</keyword>
<evidence type="ECO:0000256" key="9">
    <source>
        <dbReference type="ARBA" id="ARBA00022777"/>
    </source>
</evidence>
<keyword evidence="6 15" id="KW-0597">Phosphoprotein</keyword>
<sequence length="635" mass="71357">MVFWATITFATLSKWRLLTLTQSMLLYVAVGMCYVPYLNMIVGERYVQVVPTALFYLFGIVISQLGAKMALKAGLISCVMPTLLLLAFDKFNQAERNIVFLMFVWGIATWVASLILEKINRRLFLYEHDLDQANRHNQELREKEAQANRFKSDFLAQMSHEIRTPLTAILGYAESYFSEGLSRETKDGTVRTIRQNGEHILTLVNDILDLSKIEAGKLQIEKLNTNWLNVIEQVQQMQAEQAYKKGLEFNLDYHYPLPTEIITDPTRLKQILINLTSNAIKFTAHGSVNLAVSYSREQNTLLFILKDSGIGMSNTMLTGLFKPYHQGDISVRRNYGGTGLGLYICKQLVEKLGGEIKVRSTEGQGSTFTFSIKAEQTASSELIYQSEGQSQKPNHEASMGLKVQLAGHVLIAEDNTDNRKLITLKLEQLGLQVTQAEHGEQAVEKALLNDFDLILMDIQMPVMSGEEAIEIIRASDGDIPVVALTANAMTQDIQHYLKIGFNAHVAKPIDHDSFVETISQYCPQANSQADENDDDDSLFSMDNAAFRQLVKEYVESLPCEIEMLKHAKSAHDWQKLAKVSHSIKGSAGNFGFKKVSEIAGELEQLLKAQRYGEVDTVFSQLIEQLNDALYSGERI</sequence>
<reference evidence="21 22" key="1">
    <citation type="submission" date="2018-01" db="EMBL/GenBank/DDBJ databases">
        <title>Genome sequence of a Cantenovulum-like bacteria.</title>
        <authorList>
            <person name="Tan W.R."/>
            <person name="Lau N.-S."/>
            <person name="Go F."/>
            <person name="Amirul A.-A.A."/>
        </authorList>
    </citation>
    <scope>NUCLEOTIDE SEQUENCE [LARGE SCALE GENOMIC DNA]</scope>
    <source>
        <strain evidence="21 22">CCB-QB4</strain>
    </source>
</reference>
<dbReference type="SMART" id="SM00448">
    <property type="entry name" value="REC"/>
    <property type="match status" value="1"/>
</dbReference>
<evidence type="ECO:0000256" key="13">
    <source>
        <dbReference type="ARBA" id="ARBA00023136"/>
    </source>
</evidence>
<feature type="domain" description="Response regulatory" evidence="19">
    <location>
        <begin position="408"/>
        <end position="522"/>
    </location>
</feature>
<keyword evidence="4" id="KW-1003">Cell membrane</keyword>
<dbReference type="InterPro" id="IPR036890">
    <property type="entry name" value="HATPase_C_sf"/>
</dbReference>
<feature type="transmembrane region" description="Helical" evidence="17">
    <location>
        <begin position="98"/>
        <end position="116"/>
    </location>
</feature>
<dbReference type="Pfam" id="PF00072">
    <property type="entry name" value="Response_reg"/>
    <property type="match status" value="1"/>
</dbReference>
<dbReference type="PROSITE" id="PS50110">
    <property type="entry name" value="RESPONSE_REGULATORY"/>
    <property type="match status" value="1"/>
</dbReference>
<evidence type="ECO:0000256" key="15">
    <source>
        <dbReference type="PROSITE-ProRule" id="PRU00169"/>
    </source>
</evidence>
<dbReference type="RefSeq" id="WP_108602403.1">
    <property type="nucleotide sequence ID" value="NZ_CP026604.1"/>
</dbReference>
<evidence type="ECO:0000259" key="20">
    <source>
        <dbReference type="PROSITE" id="PS50894"/>
    </source>
</evidence>
<evidence type="ECO:0000256" key="17">
    <source>
        <dbReference type="SAM" id="Phobius"/>
    </source>
</evidence>
<evidence type="ECO:0000256" key="7">
    <source>
        <dbReference type="ARBA" id="ARBA00022679"/>
    </source>
</evidence>
<evidence type="ECO:0000256" key="12">
    <source>
        <dbReference type="ARBA" id="ARBA00023012"/>
    </source>
</evidence>
<evidence type="ECO:0000313" key="22">
    <source>
        <dbReference type="Proteomes" id="UP000244441"/>
    </source>
</evidence>